<dbReference type="Gene3D" id="3.40.50.300">
    <property type="entry name" value="P-loop containing nucleotide triphosphate hydrolases"/>
    <property type="match status" value="1"/>
</dbReference>
<keyword evidence="5" id="KW-0046">Antibiotic resistance</keyword>
<dbReference type="PANTHER" id="PTHR42711:SF19">
    <property type="entry name" value="DOXORUBICIN RESISTANCE ATP-BINDING PROTEIN DRRA"/>
    <property type="match status" value="1"/>
</dbReference>
<dbReference type="OrthoDB" id="9804819at2"/>
<dbReference type="OMA" id="VWRERAP"/>
<dbReference type="GO" id="GO:0005524">
    <property type="term" value="F:ATP binding"/>
    <property type="evidence" value="ECO:0007669"/>
    <property type="project" value="UniProtKB-KW"/>
</dbReference>
<dbReference type="GO" id="GO:0046677">
    <property type="term" value="P:response to antibiotic"/>
    <property type="evidence" value="ECO:0007669"/>
    <property type="project" value="UniProtKB-KW"/>
</dbReference>
<comment type="caution">
    <text evidence="8">The sequence shown here is derived from an EMBL/GenBank/DDBJ whole genome shotgun (WGS) entry which is preliminary data.</text>
</comment>
<gene>
    <name evidence="8" type="ORF">MINT15_32130</name>
</gene>
<organism evidence="8 9">
    <name type="scientific">Saccharomonospora viridis</name>
    <dbReference type="NCBI Taxonomy" id="1852"/>
    <lineage>
        <taxon>Bacteria</taxon>
        <taxon>Bacillati</taxon>
        <taxon>Actinomycetota</taxon>
        <taxon>Actinomycetes</taxon>
        <taxon>Pseudonocardiales</taxon>
        <taxon>Pseudonocardiaceae</taxon>
        <taxon>Saccharomonospora</taxon>
    </lineage>
</organism>
<dbReference type="InterPro" id="IPR003439">
    <property type="entry name" value="ABC_transporter-like_ATP-bd"/>
</dbReference>
<dbReference type="GO" id="GO:0005886">
    <property type="term" value="C:plasma membrane"/>
    <property type="evidence" value="ECO:0007669"/>
    <property type="project" value="UniProtKB-SubCell"/>
</dbReference>
<dbReference type="InterPro" id="IPR003593">
    <property type="entry name" value="AAA+_ATPase"/>
</dbReference>
<dbReference type="Proteomes" id="UP000030848">
    <property type="component" value="Unassembled WGS sequence"/>
</dbReference>
<evidence type="ECO:0000256" key="5">
    <source>
        <dbReference type="ARBA" id="ARBA00023251"/>
    </source>
</evidence>
<dbReference type="InterPro" id="IPR027417">
    <property type="entry name" value="P-loop_NTPase"/>
</dbReference>
<comment type="subcellular location">
    <subcellularLocation>
        <location evidence="1">Cell membrane</location>
        <topology evidence="1">Peripheral membrane protein</topology>
    </subcellularLocation>
</comment>
<evidence type="ECO:0000256" key="6">
    <source>
        <dbReference type="SAM" id="MobiDB-lite"/>
    </source>
</evidence>
<evidence type="ECO:0000313" key="9">
    <source>
        <dbReference type="Proteomes" id="UP000030848"/>
    </source>
</evidence>
<dbReference type="AlphaFoldDB" id="A0A837D8W0"/>
<sequence>MPEPLLRVEHLTKEYRRGVRANDDISFEVAAGQVVGLLGHNGAGKTTLLNQVVGLVRPSSGKITLDGQDAIAHPATARTLCSLQPQGRAPLDGVTPRQAITMMARIRGAGRHQARERADELLDALDIGHWADRPGSALSGGVRRLTAFGMTAAEPGRLVMLDEPTNDVDPVRRRLLWEQVRALADRGCAVVLVTHNVIEAERAVDTLVVLDKGRVVAQGTPAELRGDQAGRLRLELVAPDEPTGVDLARRFAGEMFCAATPVRVGRRVSAPVTGAEAAATWSQRHQDTGTIEEFTLSPPSLEDVYIRLVGGDDPSNTTTTEQEGGAGHAELVA</sequence>
<dbReference type="InterPro" id="IPR050763">
    <property type="entry name" value="ABC_transporter_ATP-binding"/>
</dbReference>
<feature type="region of interest" description="Disordered" evidence="6">
    <location>
        <begin position="310"/>
        <end position="333"/>
    </location>
</feature>
<keyword evidence="4" id="KW-0067">ATP-binding</keyword>
<accession>A0A837D8W0</accession>
<dbReference type="RefSeq" id="WP_015786143.1">
    <property type="nucleotide sequence ID" value="NZ_CALJZO010000056.1"/>
</dbReference>
<dbReference type="EMBL" id="JRZE01000006">
    <property type="protein sequence ID" value="KHF43011.1"/>
    <property type="molecule type" value="Genomic_DNA"/>
</dbReference>
<dbReference type="GO" id="GO:0016887">
    <property type="term" value="F:ATP hydrolysis activity"/>
    <property type="evidence" value="ECO:0007669"/>
    <property type="project" value="InterPro"/>
</dbReference>
<dbReference type="PANTHER" id="PTHR42711">
    <property type="entry name" value="ABC TRANSPORTER ATP-BINDING PROTEIN"/>
    <property type="match status" value="1"/>
</dbReference>
<dbReference type="SMART" id="SM00382">
    <property type="entry name" value="AAA"/>
    <property type="match status" value="1"/>
</dbReference>
<dbReference type="SUPFAM" id="SSF52540">
    <property type="entry name" value="P-loop containing nucleoside triphosphate hydrolases"/>
    <property type="match status" value="1"/>
</dbReference>
<protein>
    <submittedName>
        <fullName evidence="8">Multidrug ABC transporter ATPase</fullName>
    </submittedName>
</protein>
<evidence type="ECO:0000256" key="3">
    <source>
        <dbReference type="ARBA" id="ARBA00022741"/>
    </source>
</evidence>
<evidence type="ECO:0000256" key="2">
    <source>
        <dbReference type="ARBA" id="ARBA00022448"/>
    </source>
</evidence>
<proteinExistence type="predicted"/>
<name>A0A837D8W0_9PSEU</name>
<dbReference type="Pfam" id="PF00005">
    <property type="entry name" value="ABC_tran"/>
    <property type="match status" value="1"/>
</dbReference>
<keyword evidence="2" id="KW-0813">Transport</keyword>
<evidence type="ECO:0000259" key="7">
    <source>
        <dbReference type="PROSITE" id="PS50893"/>
    </source>
</evidence>
<evidence type="ECO:0000313" key="8">
    <source>
        <dbReference type="EMBL" id="KHF43011.1"/>
    </source>
</evidence>
<feature type="domain" description="ABC transporter" evidence="7">
    <location>
        <begin position="6"/>
        <end position="237"/>
    </location>
</feature>
<reference evidence="8 9" key="1">
    <citation type="submission" date="2014-10" db="EMBL/GenBank/DDBJ databases">
        <title>Genome sequence of Micropolyspora internatus JCM3315.</title>
        <authorList>
            <person name="Shin S.-K."/>
            <person name="Yi H."/>
        </authorList>
    </citation>
    <scope>NUCLEOTIDE SEQUENCE [LARGE SCALE GENOMIC DNA]</scope>
    <source>
        <strain evidence="8 9">JCM 3315</strain>
    </source>
</reference>
<dbReference type="PROSITE" id="PS50893">
    <property type="entry name" value="ABC_TRANSPORTER_2"/>
    <property type="match status" value="1"/>
</dbReference>
<keyword evidence="3" id="KW-0547">Nucleotide-binding</keyword>
<evidence type="ECO:0000256" key="1">
    <source>
        <dbReference type="ARBA" id="ARBA00004202"/>
    </source>
</evidence>
<evidence type="ECO:0000256" key="4">
    <source>
        <dbReference type="ARBA" id="ARBA00022840"/>
    </source>
</evidence>